<comment type="subcellular location">
    <subcellularLocation>
        <location evidence="1">Nucleus</location>
    </subcellularLocation>
</comment>
<keyword evidence="3" id="KW-0238">DNA-binding</keyword>
<dbReference type="InterPro" id="IPR045843">
    <property type="entry name" value="IND-like"/>
</dbReference>
<organism evidence="8 9">
    <name type="scientific">Escallonia rubra</name>
    <dbReference type="NCBI Taxonomy" id="112253"/>
    <lineage>
        <taxon>Eukaryota</taxon>
        <taxon>Viridiplantae</taxon>
        <taxon>Streptophyta</taxon>
        <taxon>Embryophyta</taxon>
        <taxon>Tracheophyta</taxon>
        <taxon>Spermatophyta</taxon>
        <taxon>Magnoliopsida</taxon>
        <taxon>eudicotyledons</taxon>
        <taxon>Gunneridae</taxon>
        <taxon>Pentapetalae</taxon>
        <taxon>asterids</taxon>
        <taxon>campanulids</taxon>
        <taxon>Escalloniales</taxon>
        <taxon>Escalloniaceae</taxon>
        <taxon>Escallonia</taxon>
    </lineage>
</organism>
<accession>A0AA88QWQ1</accession>
<dbReference type="GO" id="GO:0003677">
    <property type="term" value="F:DNA binding"/>
    <property type="evidence" value="ECO:0007669"/>
    <property type="project" value="UniProtKB-KW"/>
</dbReference>
<dbReference type="CDD" id="cd11454">
    <property type="entry name" value="bHLH_AtIND_like"/>
    <property type="match status" value="1"/>
</dbReference>
<keyword evidence="5" id="KW-0539">Nucleus</keyword>
<feature type="compositionally biased region" description="Basic residues" evidence="6">
    <location>
        <begin position="321"/>
        <end position="333"/>
    </location>
</feature>
<dbReference type="SUPFAM" id="SSF47459">
    <property type="entry name" value="HLH, helix-loop-helix DNA-binding domain"/>
    <property type="match status" value="1"/>
</dbReference>
<dbReference type="PANTHER" id="PTHR45914:SF60">
    <property type="entry name" value="TRANSCRIPTION FACTOR RSL2-LIKE"/>
    <property type="match status" value="1"/>
</dbReference>
<evidence type="ECO:0000256" key="5">
    <source>
        <dbReference type="ARBA" id="ARBA00023242"/>
    </source>
</evidence>
<proteinExistence type="predicted"/>
<dbReference type="AlphaFoldDB" id="A0AA88QWQ1"/>
<dbReference type="GO" id="GO:0003700">
    <property type="term" value="F:DNA-binding transcription factor activity"/>
    <property type="evidence" value="ECO:0007669"/>
    <property type="project" value="InterPro"/>
</dbReference>
<gene>
    <name evidence="8" type="ORF">RJ640_018648</name>
</gene>
<dbReference type="PANTHER" id="PTHR45914">
    <property type="entry name" value="TRANSCRIPTION FACTOR HEC3-RELATED"/>
    <property type="match status" value="1"/>
</dbReference>
<dbReference type="Proteomes" id="UP001187471">
    <property type="component" value="Unassembled WGS sequence"/>
</dbReference>
<keyword evidence="9" id="KW-1185">Reference proteome</keyword>
<feature type="region of interest" description="Disordered" evidence="6">
    <location>
        <begin position="288"/>
        <end position="403"/>
    </location>
</feature>
<reference evidence="8" key="1">
    <citation type="submission" date="2022-12" db="EMBL/GenBank/DDBJ databases">
        <title>Draft genome assemblies for two species of Escallonia (Escalloniales).</title>
        <authorList>
            <person name="Chanderbali A."/>
            <person name="Dervinis C."/>
            <person name="Anghel I."/>
            <person name="Soltis D."/>
            <person name="Soltis P."/>
            <person name="Zapata F."/>
        </authorList>
    </citation>
    <scope>NUCLEOTIDE SEQUENCE</scope>
    <source>
        <strain evidence="8">UCBG92.1500</strain>
        <tissue evidence="8">Leaf</tissue>
    </source>
</reference>
<evidence type="ECO:0000256" key="6">
    <source>
        <dbReference type="SAM" id="MobiDB-lite"/>
    </source>
</evidence>
<dbReference type="GO" id="GO:0046983">
    <property type="term" value="F:protein dimerization activity"/>
    <property type="evidence" value="ECO:0007669"/>
    <property type="project" value="InterPro"/>
</dbReference>
<evidence type="ECO:0000256" key="4">
    <source>
        <dbReference type="ARBA" id="ARBA00023163"/>
    </source>
</evidence>
<evidence type="ECO:0000313" key="9">
    <source>
        <dbReference type="Proteomes" id="UP001187471"/>
    </source>
</evidence>
<feature type="compositionally biased region" description="Polar residues" evidence="6">
    <location>
        <begin position="366"/>
        <end position="402"/>
    </location>
</feature>
<dbReference type="GO" id="GO:0048766">
    <property type="term" value="P:root hair initiation"/>
    <property type="evidence" value="ECO:0007669"/>
    <property type="project" value="UniProtKB-ARBA"/>
</dbReference>
<dbReference type="Gene3D" id="4.10.280.10">
    <property type="entry name" value="Helix-loop-helix DNA-binding domain"/>
    <property type="match status" value="1"/>
</dbReference>
<evidence type="ECO:0000256" key="1">
    <source>
        <dbReference type="ARBA" id="ARBA00004123"/>
    </source>
</evidence>
<dbReference type="PROSITE" id="PS50888">
    <property type="entry name" value="BHLH"/>
    <property type="match status" value="1"/>
</dbReference>
<evidence type="ECO:0000256" key="3">
    <source>
        <dbReference type="ARBA" id="ARBA00023125"/>
    </source>
</evidence>
<evidence type="ECO:0000259" key="7">
    <source>
        <dbReference type="PROSITE" id="PS50888"/>
    </source>
</evidence>
<dbReference type="Pfam" id="PF00010">
    <property type="entry name" value="HLH"/>
    <property type="match status" value="1"/>
</dbReference>
<name>A0AA88QWQ1_9ASTE</name>
<protein>
    <recommendedName>
        <fullName evidence="7">BHLH domain-containing protein</fullName>
    </recommendedName>
</protein>
<evidence type="ECO:0000313" key="8">
    <source>
        <dbReference type="EMBL" id="KAK2974483.1"/>
    </source>
</evidence>
<dbReference type="InterPro" id="IPR036638">
    <property type="entry name" value="HLH_DNA-bd_sf"/>
</dbReference>
<dbReference type="SMART" id="SM00353">
    <property type="entry name" value="HLH"/>
    <property type="match status" value="1"/>
</dbReference>
<dbReference type="EMBL" id="JAVXUO010002312">
    <property type="protein sequence ID" value="KAK2974483.1"/>
    <property type="molecule type" value="Genomic_DNA"/>
</dbReference>
<dbReference type="FunFam" id="4.10.280.10:FF:000022">
    <property type="entry name" value="Basic helix-loop-helix transcription factor"/>
    <property type="match status" value="1"/>
</dbReference>
<evidence type="ECO:0000256" key="2">
    <source>
        <dbReference type="ARBA" id="ARBA00023015"/>
    </source>
</evidence>
<feature type="compositionally biased region" description="Basic and acidic residues" evidence="6">
    <location>
        <begin position="297"/>
        <end position="320"/>
    </location>
</feature>
<dbReference type="GO" id="GO:0005634">
    <property type="term" value="C:nucleus"/>
    <property type="evidence" value="ECO:0007669"/>
    <property type="project" value="UniProtKB-SubCell"/>
</dbReference>
<keyword evidence="2" id="KW-0805">Transcription regulation</keyword>
<sequence>MAGANFDSMRNHRRNLRKPKMAVDAAPLMLDPRKLAINITNYLFERKKRGDSLFILRVKPNEKPHQDSQDFDVGPGVWYNTNQFEGEKSNHNSESTPEMENPSLPLGFHLLQEDMEGPIPEGEWSSFSGMHFNEEADFMAQLLGNCSLPSEVPEASSFGASSNFWPDHESTINMAGIGDGVHSSDNCKLEMHCFSRGISYSDGSSILFPTSGHGSYYCNDINKILTMNNSSKLVNDCTRECTITSSPTNLMEEDDFLNQDISSGTMEELGGQLSEPVFLGKNLQLKTEPEMPLQGPSREDKFNIPLENPKKRSHNAEDVQKKKRAVKSKKHHQLVSTGKNDEENNAASHRHSSSSSWSEDDSNGSQESKGGATSTSSMKNAVVVPNSNGKTRGNRGSATDPQSLYARKRRERINERLKTLQHLVPNGTKVDISTMLEEAVQYVKFLQLQIKLLSSDDLWMYAPIAYNGMDIGLDLKITMPR</sequence>
<comment type="caution">
    <text evidence="8">The sequence shown here is derived from an EMBL/GenBank/DDBJ whole genome shotgun (WGS) entry which is preliminary data.</text>
</comment>
<feature type="domain" description="BHLH" evidence="7">
    <location>
        <begin position="397"/>
        <end position="446"/>
    </location>
</feature>
<keyword evidence="4" id="KW-0804">Transcription</keyword>
<dbReference type="InterPro" id="IPR011598">
    <property type="entry name" value="bHLH_dom"/>
</dbReference>